<dbReference type="Proteomes" id="UP000198683">
    <property type="component" value="Unassembled WGS sequence"/>
</dbReference>
<evidence type="ECO:0000313" key="5">
    <source>
        <dbReference type="Proteomes" id="UP000198683"/>
    </source>
</evidence>
<dbReference type="RefSeq" id="WP_090770437.1">
    <property type="nucleotide sequence ID" value="NZ_FNFB01000020.1"/>
</dbReference>
<evidence type="ECO:0000256" key="1">
    <source>
        <dbReference type="ARBA" id="ARBA00009013"/>
    </source>
</evidence>
<dbReference type="InterPro" id="IPR036513">
    <property type="entry name" value="STAS_dom_sf"/>
</dbReference>
<organism evidence="4 5">
    <name type="scientific">Nonomuraea maritima</name>
    <dbReference type="NCBI Taxonomy" id="683260"/>
    <lineage>
        <taxon>Bacteria</taxon>
        <taxon>Bacillati</taxon>
        <taxon>Actinomycetota</taxon>
        <taxon>Actinomycetes</taxon>
        <taxon>Streptosporangiales</taxon>
        <taxon>Streptosporangiaceae</taxon>
        <taxon>Nonomuraea</taxon>
    </lineage>
</organism>
<evidence type="ECO:0000259" key="3">
    <source>
        <dbReference type="PROSITE" id="PS50801"/>
    </source>
</evidence>
<name>A0A1G9JNA0_9ACTN</name>
<gene>
    <name evidence="4" type="ORF">SAMN05421874_120136</name>
</gene>
<dbReference type="STRING" id="683260.SAMN05421874_120136"/>
<evidence type="ECO:0000256" key="2">
    <source>
        <dbReference type="RuleBase" id="RU003749"/>
    </source>
</evidence>
<dbReference type="PROSITE" id="PS50801">
    <property type="entry name" value="STAS"/>
    <property type="match status" value="1"/>
</dbReference>
<feature type="domain" description="STAS" evidence="3">
    <location>
        <begin position="4"/>
        <end position="113"/>
    </location>
</feature>
<proteinExistence type="inferred from homology"/>
<accession>A0A1G9JNA0</accession>
<comment type="similarity">
    <text evidence="1 2">Belongs to the anti-sigma-factor antagonist family.</text>
</comment>
<dbReference type="AlphaFoldDB" id="A0A1G9JNA0"/>
<dbReference type="OrthoDB" id="9793697at2"/>
<keyword evidence="5" id="KW-1185">Reference proteome</keyword>
<dbReference type="PANTHER" id="PTHR33495:SF2">
    <property type="entry name" value="ANTI-SIGMA FACTOR ANTAGONIST TM_1081-RELATED"/>
    <property type="match status" value="1"/>
</dbReference>
<evidence type="ECO:0000313" key="4">
    <source>
        <dbReference type="EMBL" id="SDL38782.1"/>
    </source>
</evidence>
<dbReference type="EMBL" id="FNFB01000020">
    <property type="protein sequence ID" value="SDL38782.1"/>
    <property type="molecule type" value="Genomic_DNA"/>
</dbReference>
<dbReference type="PANTHER" id="PTHR33495">
    <property type="entry name" value="ANTI-SIGMA FACTOR ANTAGONIST TM_1081-RELATED-RELATED"/>
    <property type="match status" value="1"/>
</dbReference>
<dbReference type="Pfam" id="PF01740">
    <property type="entry name" value="STAS"/>
    <property type="match status" value="1"/>
</dbReference>
<protein>
    <recommendedName>
        <fullName evidence="2">Anti-sigma factor antagonist</fullName>
    </recommendedName>
</protein>
<dbReference type="CDD" id="cd07043">
    <property type="entry name" value="STAS_anti-anti-sigma_factors"/>
    <property type="match status" value="1"/>
</dbReference>
<dbReference type="GO" id="GO:0043856">
    <property type="term" value="F:anti-sigma factor antagonist activity"/>
    <property type="evidence" value="ECO:0007669"/>
    <property type="project" value="InterPro"/>
</dbReference>
<dbReference type="Gene3D" id="3.30.750.24">
    <property type="entry name" value="STAS domain"/>
    <property type="match status" value="1"/>
</dbReference>
<dbReference type="InterPro" id="IPR003658">
    <property type="entry name" value="Anti-sigma_ant"/>
</dbReference>
<dbReference type="InterPro" id="IPR002645">
    <property type="entry name" value="STAS_dom"/>
</dbReference>
<reference evidence="4 5" key="1">
    <citation type="submission" date="2016-10" db="EMBL/GenBank/DDBJ databases">
        <authorList>
            <person name="de Groot N.N."/>
        </authorList>
    </citation>
    <scope>NUCLEOTIDE SEQUENCE [LARGE SCALE GENOMIC DNA]</scope>
    <source>
        <strain evidence="4 5">CGMCC 4.5681</strain>
    </source>
</reference>
<dbReference type="NCBIfam" id="TIGR00377">
    <property type="entry name" value="ant_ant_sig"/>
    <property type="match status" value="1"/>
</dbReference>
<dbReference type="SUPFAM" id="SSF52091">
    <property type="entry name" value="SpoIIaa-like"/>
    <property type="match status" value="1"/>
</dbReference>
<sequence>MPSLDMRHQHHTGVTVITLAGELDLSGCARLGDYIAEVRQTPADHLVFDMGEVTFVDSHGLRVLLDAYTFAQEHGGTVHLTALRGLPAHLVEITGIGDHVRLHTSTEIALAAISVMPDLPPPAGAVAGVPEPALHDQADGGTRRAR</sequence>